<dbReference type="Pfam" id="PF25601">
    <property type="entry name" value="AAA_lid_14"/>
    <property type="match status" value="1"/>
</dbReference>
<dbReference type="InterPro" id="IPR000014">
    <property type="entry name" value="PAS"/>
</dbReference>
<feature type="domain" description="Sigma-54 factor interaction" evidence="5">
    <location>
        <begin position="142"/>
        <end position="370"/>
    </location>
</feature>
<dbReference type="Proteomes" id="UP000271031">
    <property type="component" value="Unassembled WGS sequence"/>
</dbReference>
<dbReference type="PROSITE" id="PS00676">
    <property type="entry name" value="SIGMA54_INTERACT_2"/>
    <property type="match status" value="1"/>
</dbReference>
<dbReference type="InterPro" id="IPR003593">
    <property type="entry name" value="AAA+_ATPase"/>
</dbReference>
<protein>
    <submittedName>
        <fullName evidence="7">PAS domain S-box protein</fullName>
    </submittedName>
</protein>
<keyword evidence="2" id="KW-0067">ATP-binding</keyword>
<dbReference type="InterPro" id="IPR009057">
    <property type="entry name" value="Homeodomain-like_sf"/>
</dbReference>
<dbReference type="GO" id="GO:0043565">
    <property type="term" value="F:sequence-specific DNA binding"/>
    <property type="evidence" value="ECO:0007669"/>
    <property type="project" value="InterPro"/>
</dbReference>
<dbReference type="Gene3D" id="3.30.450.20">
    <property type="entry name" value="PAS domain"/>
    <property type="match status" value="1"/>
</dbReference>
<dbReference type="PANTHER" id="PTHR32071">
    <property type="entry name" value="TRANSCRIPTIONAL REGULATORY PROTEIN"/>
    <property type="match status" value="1"/>
</dbReference>
<accession>A0A3M8DPZ2</accession>
<dbReference type="EMBL" id="RHHQ01000008">
    <property type="protein sequence ID" value="RNB90044.1"/>
    <property type="molecule type" value="Genomic_DNA"/>
</dbReference>
<sequence length="471" mass="54182">MMEEKRFRKIFEYILDEINEGVHVIDENGKSIIYNRKMAEIESMSRDVVLNKNIHEVFQFLENEESTLLSALQEGQVTKNVKQTYFNDKGKEITIATNSFPITDGDGEIIGAMEIANDITKMEQILRGNILKGDTRFTFDEIIGESQAFQEVIENAKRASRTSSSVLIIGETGTGKELFAQSIHNESSRAAEPFIAQNCAALPDTLIEGILFGTKRGAFTGAIERPGLFELANKGTLLLDEINSLSPHLQAKLLRVLQEKKVRRVGDTKDIDVDVRIIATINEDPIDAINENRMRKDLYYRLSVVALYIPPLRERKSDIPQLVQKFIHKYNRLFQMSVESMSEEVRRCFFDYEWLGNVRELEHVVEGAMNMMTDEPHITFSHLPYQFRRKSQWKEEQLAPLPSVMPTQFDVAVDNGKMDLKSKMDEFEQYYVEKVLEKHKGNVSKAARELGISRQSLQYRIRKHGMRETEE</sequence>
<evidence type="ECO:0000256" key="1">
    <source>
        <dbReference type="ARBA" id="ARBA00022741"/>
    </source>
</evidence>
<feature type="domain" description="PAS" evidence="6">
    <location>
        <begin position="3"/>
        <end position="80"/>
    </location>
</feature>
<dbReference type="SUPFAM" id="SSF52540">
    <property type="entry name" value="P-loop containing nucleoside triphosphate hydrolases"/>
    <property type="match status" value="1"/>
</dbReference>
<organism evidence="7 8">
    <name type="scientific">Brevibacillus fluminis</name>
    <dbReference type="NCBI Taxonomy" id="511487"/>
    <lineage>
        <taxon>Bacteria</taxon>
        <taxon>Bacillati</taxon>
        <taxon>Bacillota</taxon>
        <taxon>Bacilli</taxon>
        <taxon>Bacillales</taxon>
        <taxon>Paenibacillaceae</taxon>
        <taxon>Brevibacillus</taxon>
    </lineage>
</organism>
<evidence type="ECO:0000313" key="8">
    <source>
        <dbReference type="Proteomes" id="UP000271031"/>
    </source>
</evidence>
<evidence type="ECO:0000256" key="3">
    <source>
        <dbReference type="ARBA" id="ARBA00023015"/>
    </source>
</evidence>
<evidence type="ECO:0000256" key="2">
    <source>
        <dbReference type="ARBA" id="ARBA00022840"/>
    </source>
</evidence>
<dbReference type="RefSeq" id="WP_122918298.1">
    <property type="nucleotide sequence ID" value="NZ_RHHQ01000008.1"/>
</dbReference>
<proteinExistence type="predicted"/>
<evidence type="ECO:0000259" key="6">
    <source>
        <dbReference type="PROSITE" id="PS50112"/>
    </source>
</evidence>
<dbReference type="Pfam" id="PF00158">
    <property type="entry name" value="Sigma54_activat"/>
    <property type="match status" value="1"/>
</dbReference>
<name>A0A3M8DPZ2_9BACL</name>
<evidence type="ECO:0000313" key="7">
    <source>
        <dbReference type="EMBL" id="RNB90044.1"/>
    </source>
</evidence>
<dbReference type="OrthoDB" id="9771372at2"/>
<dbReference type="PANTHER" id="PTHR32071:SF74">
    <property type="entry name" value="TRANSCRIPTIONAL ACTIVATOR ROCR"/>
    <property type="match status" value="1"/>
</dbReference>
<dbReference type="CDD" id="cd00130">
    <property type="entry name" value="PAS"/>
    <property type="match status" value="1"/>
</dbReference>
<keyword evidence="3" id="KW-0805">Transcription regulation</keyword>
<evidence type="ECO:0000259" key="5">
    <source>
        <dbReference type="PROSITE" id="PS50045"/>
    </source>
</evidence>
<dbReference type="Gene3D" id="1.10.10.60">
    <property type="entry name" value="Homeodomain-like"/>
    <property type="match status" value="1"/>
</dbReference>
<dbReference type="SUPFAM" id="SSF55785">
    <property type="entry name" value="PYP-like sensor domain (PAS domain)"/>
    <property type="match status" value="1"/>
</dbReference>
<dbReference type="CDD" id="cd00009">
    <property type="entry name" value="AAA"/>
    <property type="match status" value="1"/>
</dbReference>
<dbReference type="PROSITE" id="PS00675">
    <property type="entry name" value="SIGMA54_INTERACT_1"/>
    <property type="match status" value="1"/>
</dbReference>
<keyword evidence="4" id="KW-0804">Transcription</keyword>
<dbReference type="NCBIfam" id="TIGR00229">
    <property type="entry name" value="sensory_box"/>
    <property type="match status" value="1"/>
</dbReference>
<dbReference type="InterPro" id="IPR002197">
    <property type="entry name" value="HTH_Fis"/>
</dbReference>
<comment type="caution">
    <text evidence="7">The sequence shown here is derived from an EMBL/GenBank/DDBJ whole genome shotgun (WGS) entry which is preliminary data.</text>
</comment>
<dbReference type="PROSITE" id="PS50112">
    <property type="entry name" value="PAS"/>
    <property type="match status" value="1"/>
</dbReference>
<dbReference type="PROSITE" id="PS50045">
    <property type="entry name" value="SIGMA54_INTERACT_4"/>
    <property type="match status" value="1"/>
</dbReference>
<dbReference type="InterPro" id="IPR025943">
    <property type="entry name" value="Sigma_54_int_dom_ATP-bd_2"/>
</dbReference>
<dbReference type="AlphaFoldDB" id="A0A3M8DPZ2"/>
<dbReference type="InterPro" id="IPR027417">
    <property type="entry name" value="P-loop_NTPase"/>
</dbReference>
<dbReference type="InterPro" id="IPR013767">
    <property type="entry name" value="PAS_fold"/>
</dbReference>
<dbReference type="FunFam" id="3.40.50.300:FF:000006">
    <property type="entry name" value="DNA-binding transcriptional regulator NtrC"/>
    <property type="match status" value="1"/>
</dbReference>
<dbReference type="InterPro" id="IPR025662">
    <property type="entry name" value="Sigma_54_int_dom_ATP-bd_1"/>
</dbReference>
<gene>
    <name evidence="7" type="ORF">EDM56_12290</name>
</gene>
<dbReference type="InterPro" id="IPR002078">
    <property type="entry name" value="Sigma_54_int"/>
</dbReference>
<dbReference type="InterPro" id="IPR058031">
    <property type="entry name" value="AAA_lid_NorR"/>
</dbReference>
<keyword evidence="8" id="KW-1185">Reference proteome</keyword>
<dbReference type="Pfam" id="PF00989">
    <property type="entry name" value="PAS"/>
    <property type="match status" value="1"/>
</dbReference>
<dbReference type="SMART" id="SM00382">
    <property type="entry name" value="AAA"/>
    <property type="match status" value="1"/>
</dbReference>
<dbReference type="Pfam" id="PF02954">
    <property type="entry name" value="HTH_8"/>
    <property type="match status" value="1"/>
</dbReference>
<evidence type="ECO:0000256" key="4">
    <source>
        <dbReference type="ARBA" id="ARBA00023163"/>
    </source>
</evidence>
<reference evidence="7 8" key="1">
    <citation type="submission" date="2018-10" db="EMBL/GenBank/DDBJ databases">
        <title>Phylogenomics of Brevibacillus.</title>
        <authorList>
            <person name="Dunlap C."/>
        </authorList>
    </citation>
    <scope>NUCLEOTIDE SEQUENCE [LARGE SCALE GENOMIC DNA]</scope>
    <source>
        <strain evidence="7 8">JCM 15716</strain>
    </source>
</reference>
<dbReference type="InterPro" id="IPR035965">
    <property type="entry name" value="PAS-like_dom_sf"/>
</dbReference>
<dbReference type="GO" id="GO:0005524">
    <property type="term" value="F:ATP binding"/>
    <property type="evidence" value="ECO:0007669"/>
    <property type="project" value="UniProtKB-KW"/>
</dbReference>
<dbReference type="PRINTS" id="PR01590">
    <property type="entry name" value="HTHFIS"/>
</dbReference>
<dbReference type="Gene3D" id="1.10.8.60">
    <property type="match status" value="1"/>
</dbReference>
<dbReference type="Gene3D" id="3.40.50.300">
    <property type="entry name" value="P-loop containing nucleotide triphosphate hydrolases"/>
    <property type="match status" value="1"/>
</dbReference>
<keyword evidence="1" id="KW-0547">Nucleotide-binding</keyword>
<dbReference type="SUPFAM" id="SSF46689">
    <property type="entry name" value="Homeodomain-like"/>
    <property type="match status" value="1"/>
</dbReference>
<dbReference type="GO" id="GO:0006355">
    <property type="term" value="P:regulation of DNA-templated transcription"/>
    <property type="evidence" value="ECO:0007669"/>
    <property type="project" value="InterPro"/>
</dbReference>